<dbReference type="Gene3D" id="3.40.50.1000">
    <property type="entry name" value="HAD superfamily/HAD-like"/>
    <property type="match status" value="1"/>
</dbReference>
<dbReference type="InterPro" id="IPR023214">
    <property type="entry name" value="HAD_sf"/>
</dbReference>
<dbReference type="GO" id="GO:0009279">
    <property type="term" value="C:cell outer membrane"/>
    <property type="evidence" value="ECO:0007669"/>
    <property type="project" value="InterPro"/>
</dbReference>
<dbReference type="RefSeq" id="WP_068450533.1">
    <property type="nucleotide sequence ID" value="NZ_CP150660.1"/>
</dbReference>
<dbReference type="PANTHER" id="PTHR31284:SF10">
    <property type="entry name" value="ACID PHOSPHATASE-LIKE PROTEIN"/>
    <property type="match status" value="1"/>
</dbReference>
<evidence type="ECO:0000313" key="3">
    <source>
        <dbReference type="Proteomes" id="UP000076923"/>
    </source>
</evidence>
<dbReference type="CDD" id="cd07534">
    <property type="entry name" value="HAD_CAP"/>
    <property type="match status" value="1"/>
</dbReference>
<dbReference type="EMBL" id="LVWE01000050">
    <property type="protein sequence ID" value="OAD44386.1"/>
    <property type="molecule type" value="Genomic_DNA"/>
</dbReference>
<dbReference type="InterPro" id="IPR005519">
    <property type="entry name" value="Acid_phosphat_B-like"/>
</dbReference>
<reference evidence="2 3" key="1">
    <citation type="submission" date="2016-02" db="EMBL/GenBank/DDBJ databases">
        <title>Draft genome sequence of Polaribacter atrinae KACC17473.</title>
        <authorList>
            <person name="Shin S.-K."/>
            <person name="Yi H."/>
        </authorList>
    </citation>
    <scope>NUCLEOTIDE SEQUENCE [LARGE SCALE GENOMIC DNA]</scope>
    <source>
        <strain evidence="2 3">KACC 17473</strain>
    </source>
</reference>
<accession>A0A176TAD2</accession>
<dbReference type="PIRSF" id="PIRSF019271">
    <property type="entry name" value="Acid_Ptase_C"/>
    <property type="match status" value="1"/>
</dbReference>
<evidence type="ECO:0000256" key="1">
    <source>
        <dbReference type="ARBA" id="ARBA00022729"/>
    </source>
</evidence>
<organism evidence="2 3">
    <name type="scientific">Polaribacter atrinae</name>
    <dbReference type="NCBI Taxonomy" id="1333662"/>
    <lineage>
        <taxon>Bacteria</taxon>
        <taxon>Pseudomonadati</taxon>
        <taxon>Bacteroidota</taxon>
        <taxon>Flavobacteriia</taxon>
        <taxon>Flavobacteriales</taxon>
        <taxon>Flavobacteriaceae</taxon>
    </lineage>
</organism>
<dbReference type="Pfam" id="PF03767">
    <property type="entry name" value="Acid_phosphat_B"/>
    <property type="match status" value="1"/>
</dbReference>
<dbReference type="InterPro" id="IPR036412">
    <property type="entry name" value="HAD-like_sf"/>
</dbReference>
<evidence type="ECO:0000313" key="2">
    <source>
        <dbReference type="EMBL" id="OAD44386.1"/>
    </source>
</evidence>
<dbReference type="SUPFAM" id="SSF56784">
    <property type="entry name" value="HAD-like"/>
    <property type="match status" value="1"/>
</dbReference>
<dbReference type="OrthoDB" id="395856at2"/>
<proteinExistence type="predicted"/>
<keyword evidence="1" id="KW-0732">Signal</keyword>
<dbReference type="Proteomes" id="UP000076923">
    <property type="component" value="Unassembled WGS sequence"/>
</dbReference>
<keyword evidence="3" id="KW-1185">Reference proteome</keyword>
<sequence>MKNKIIISLFTVFIFLGCKTQITTIKQKNIRKTSLQDHAIQAVLWQQNASEYKALTYQAYNLAQLRLDQILANNNSQKPIAIVTDIDETLLDNSPYSGKQIELDENYTSERWAEWVAQKKANAIPGALAFFNYAKSKNVAVFYISNRSAEQTKETIENLKLKGFPFADETHVLLKTNSSEKGTRRSIVNQTHEIVLLLGDNLSDFSSIFENSTTTKRNKNTDSLKTFFGNKYIVLPNPMYGDWETKGVLEGNYNWTNSQKDSIRRKKITSY</sequence>
<dbReference type="PANTHER" id="PTHR31284">
    <property type="entry name" value="ACID PHOSPHATASE-LIKE PROTEIN"/>
    <property type="match status" value="1"/>
</dbReference>
<gene>
    <name evidence="2" type="ORF">LPB303_12100</name>
</gene>
<comment type="caution">
    <text evidence="2">The sequence shown here is derived from an EMBL/GenBank/DDBJ whole genome shotgun (WGS) entry which is preliminary data.</text>
</comment>
<name>A0A176TAD2_9FLAO</name>
<dbReference type="PROSITE" id="PS51257">
    <property type="entry name" value="PROKAR_LIPOPROTEIN"/>
    <property type="match status" value="1"/>
</dbReference>
<protein>
    <recommendedName>
        <fullName evidence="4">5'-nucleotidase, lipoprotein e(P4) family</fullName>
    </recommendedName>
</protein>
<dbReference type="AlphaFoldDB" id="A0A176TAD2"/>
<dbReference type="InterPro" id="IPR006423">
    <property type="entry name" value="Lipo_e_P4"/>
</dbReference>
<dbReference type="SFLD" id="SFLDG01125">
    <property type="entry name" value="C1.1:_Acid_Phosphatase_Like"/>
    <property type="match status" value="1"/>
</dbReference>
<evidence type="ECO:0008006" key="4">
    <source>
        <dbReference type="Google" id="ProtNLM"/>
    </source>
</evidence>
<dbReference type="NCBIfam" id="TIGR01533">
    <property type="entry name" value="lipo_e_P4"/>
    <property type="match status" value="1"/>
</dbReference>
<dbReference type="SFLD" id="SFLDS00003">
    <property type="entry name" value="Haloacid_Dehalogenase"/>
    <property type="match status" value="1"/>
</dbReference>